<name>A0A640S5T3_9ACTN</name>
<evidence type="ECO:0000256" key="2">
    <source>
        <dbReference type="ARBA" id="ARBA00022857"/>
    </source>
</evidence>
<evidence type="ECO:0000256" key="3">
    <source>
        <dbReference type="ARBA" id="ARBA00023002"/>
    </source>
</evidence>
<evidence type="ECO:0000256" key="4">
    <source>
        <dbReference type="RuleBase" id="RU362068"/>
    </source>
</evidence>
<comment type="catalytic activity">
    <reaction evidence="4">
        <text>(R)-pantoate + NADP(+) = 2-dehydropantoate + NADPH + H(+)</text>
        <dbReference type="Rhea" id="RHEA:16233"/>
        <dbReference type="ChEBI" id="CHEBI:11561"/>
        <dbReference type="ChEBI" id="CHEBI:15378"/>
        <dbReference type="ChEBI" id="CHEBI:15980"/>
        <dbReference type="ChEBI" id="CHEBI:57783"/>
        <dbReference type="ChEBI" id="CHEBI:58349"/>
        <dbReference type="EC" id="1.1.1.169"/>
    </reaction>
</comment>
<gene>
    <name evidence="8" type="ORF">OG727_03290</name>
    <name evidence="7" type="ORF">Scani_24420</name>
</gene>
<comment type="pathway">
    <text evidence="4">Cofactor biosynthesis; (R)-pantothenate biosynthesis; (R)-pantoate from 3-methyl-2-oxobutanoate: step 2/2.</text>
</comment>
<reference evidence="8" key="2">
    <citation type="submission" date="2022-10" db="EMBL/GenBank/DDBJ databases">
        <title>The complete genomes of actinobacterial strains from the NBC collection.</title>
        <authorList>
            <person name="Joergensen T.S."/>
            <person name="Alvarez Arevalo M."/>
            <person name="Sterndorff E.B."/>
            <person name="Faurdal D."/>
            <person name="Vuksanovic O."/>
            <person name="Mourched A.-S."/>
            <person name="Charusanti P."/>
            <person name="Shaw S."/>
            <person name="Blin K."/>
            <person name="Weber T."/>
        </authorList>
    </citation>
    <scope>NUCLEOTIDE SEQUENCE</scope>
    <source>
        <strain evidence="8">NBC_01256</strain>
    </source>
</reference>
<dbReference type="InterPro" id="IPR003710">
    <property type="entry name" value="ApbA"/>
</dbReference>
<dbReference type="Pfam" id="PF08546">
    <property type="entry name" value="ApbA_C"/>
    <property type="match status" value="1"/>
</dbReference>
<organism evidence="7 9">
    <name type="scientific">Streptomyces caniferus</name>
    <dbReference type="NCBI Taxonomy" id="285557"/>
    <lineage>
        <taxon>Bacteria</taxon>
        <taxon>Bacillati</taxon>
        <taxon>Actinomycetota</taxon>
        <taxon>Actinomycetes</taxon>
        <taxon>Kitasatosporales</taxon>
        <taxon>Streptomycetaceae</taxon>
        <taxon>Streptomyces</taxon>
    </lineage>
</organism>
<sequence length="321" mass="33650">MTAPAAAAASPRLAVIGAGAVGGFVAAHAQAAGLDTTLCTRTPRAGFEVHRAGRVLRVPVRCATRPEDQLPFDWLLLAIKAQDTAGAAPWLRHLVGPGTVVAVLQNGVGQDRRVAPLVAAGTCVLPVVLNFSTEQVAPGRIVHHAGGQLVVPDGVPGRRLAALFRGSGLRVTPEADFTSAAWRKLLANLAANPLTALLQQRNRIFADPDVRRLCAGILDEGLSVARAEGANLGADDVSATLAMYERAARADGGTTMLYDRLAGRPLEHEFITGEVVEAGLRNGIPTPLNRALLTMLRAVDRSQPARGRQVSDTPSVRAGRP</sequence>
<keyword evidence="4" id="KW-0566">Pantothenate biosynthesis</keyword>
<dbReference type="InterPro" id="IPR036291">
    <property type="entry name" value="NAD(P)-bd_dom_sf"/>
</dbReference>
<dbReference type="EMBL" id="CP108473">
    <property type="protein sequence ID" value="WUS21398.1"/>
    <property type="molecule type" value="Genomic_DNA"/>
</dbReference>
<keyword evidence="3 4" id="KW-0560">Oxidoreductase</keyword>
<dbReference type="SUPFAM" id="SSF48179">
    <property type="entry name" value="6-phosphogluconate dehydrogenase C-terminal domain-like"/>
    <property type="match status" value="1"/>
</dbReference>
<dbReference type="NCBIfam" id="TIGR00745">
    <property type="entry name" value="apbA_panE"/>
    <property type="match status" value="1"/>
</dbReference>
<accession>A0A640S5T3</accession>
<dbReference type="SUPFAM" id="SSF51735">
    <property type="entry name" value="NAD(P)-binding Rossmann-fold domains"/>
    <property type="match status" value="1"/>
</dbReference>
<dbReference type="GO" id="GO:0008677">
    <property type="term" value="F:2-dehydropantoate 2-reductase activity"/>
    <property type="evidence" value="ECO:0007669"/>
    <property type="project" value="UniProtKB-EC"/>
</dbReference>
<dbReference type="AlphaFoldDB" id="A0A640S5T3"/>
<dbReference type="InterPro" id="IPR008927">
    <property type="entry name" value="6-PGluconate_DH-like_C_sf"/>
</dbReference>
<protein>
    <recommendedName>
        <fullName evidence="4">2-dehydropantoate 2-reductase</fullName>
        <ecNumber evidence="4">1.1.1.169</ecNumber>
    </recommendedName>
    <alternativeName>
        <fullName evidence="4">Ketopantoate reductase</fullName>
    </alternativeName>
</protein>
<dbReference type="Proteomes" id="UP001432292">
    <property type="component" value="Chromosome"/>
</dbReference>
<dbReference type="EC" id="1.1.1.169" evidence="4"/>
<dbReference type="PANTHER" id="PTHR21708">
    <property type="entry name" value="PROBABLE 2-DEHYDROPANTOATE 2-REDUCTASE"/>
    <property type="match status" value="1"/>
</dbReference>
<evidence type="ECO:0000313" key="7">
    <source>
        <dbReference type="EMBL" id="GFE06174.1"/>
    </source>
</evidence>
<dbReference type="OrthoDB" id="8555723at2"/>
<comment type="function">
    <text evidence="4">Catalyzes the NADPH-dependent reduction of ketopantoate into pantoic acid.</text>
</comment>
<reference evidence="7 9" key="1">
    <citation type="submission" date="2019-12" db="EMBL/GenBank/DDBJ databases">
        <title>Whole genome shotgun sequence of Streptomyces caniferus NBRC 15389.</title>
        <authorList>
            <person name="Ichikawa N."/>
            <person name="Kimura A."/>
            <person name="Kitahashi Y."/>
            <person name="Komaki H."/>
            <person name="Tamura T."/>
        </authorList>
    </citation>
    <scope>NUCLEOTIDE SEQUENCE [LARGE SCALE GENOMIC DNA]</scope>
    <source>
        <strain evidence="7 9">NBRC 15389</strain>
    </source>
</reference>
<dbReference type="Proteomes" id="UP000435837">
    <property type="component" value="Unassembled WGS sequence"/>
</dbReference>
<evidence type="ECO:0000313" key="10">
    <source>
        <dbReference type="Proteomes" id="UP001432292"/>
    </source>
</evidence>
<dbReference type="InterPro" id="IPR013752">
    <property type="entry name" value="KPA_reductase"/>
</dbReference>
<dbReference type="InterPro" id="IPR013332">
    <property type="entry name" value="KPR_N"/>
</dbReference>
<dbReference type="FunFam" id="1.10.1040.10:FF:000017">
    <property type="entry name" value="2-dehydropantoate 2-reductase"/>
    <property type="match status" value="1"/>
</dbReference>
<keyword evidence="10" id="KW-1185">Reference proteome</keyword>
<dbReference type="InterPro" id="IPR013328">
    <property type="entry name" value="6PGD_dom2"/>
</dbReference>
<dbReference type="PANTHER" id="PTHR21708:SF26">
    <property type="entry name" value="2-DEHYDROPANTOATE 2-REDUCTASE"/>
    <property type="match status" value="1"/>
</dbReference>
<evidence type="ECO:0000313" key="8">
    <source>
        <dbReference type="EMBL" id="WUS21398.1"/>
    </source>
</evidence>
<dbReference type="InterPro" id="IPR051402">
    <property type="entry name" value="KPR-Related"/>
</dbReference>
<evidence type="ECO:0000259" key="5">
    <source>
        <dbReference type="Pfam" id="PF02558"/>
    </source>
</evidence>
<evidence type="ECO:0000259" key="6">
    <source>
        <dbReference type="Pfam" id="PF08546"/>
    </source>
</evidence>
<feature type="domain" description="Ketopantoate reductase N-terminal" evidence="5">
    <location>
        <begin position="14"/>
        <end position="152"/>
    </location>
</feature>
<proteinExistence type="inferred from homology"/>
<dbReference type="NCBIfam" id="NF005091">
    <property type="entry name" value="PRK06522.2-2"/>
    <property type="match status" value="1"/>
</dbReference>
<evidence type="ECO:0000256" key="1">
    <source>
        <dbReference type="ARBA" id="ARBA00007870"/>
    </source>
</evidence>
<feature type="domain" description="Ketopantoate reductase C-terminal" evidence="6">
    <location>
        <begin position="176"/>
        <end position="299"/>
    </location>
</feature>
<dbReference type="GO" id="GO:0005737">
    <property type="term" value="C:cytoplasm"/>
    <property type="evidence" value="ECO:0007669"/>
    <property type="project" value="TreeGrafter"/>
</dbReference>
<comment type="similarity">
    <text evidence="1 4">Belongs to the ketopantoate reductase family.</text>
</comment>
<keyword evidence="2 4" id="KW-0521">NADP</keyword>
<dbReference type="Gene3D" id="3.40.50.720">
    <property type="entry name" value="NAD(P)-binding Rossmann-like Domain"/>
    <property type="match status" value="1"/>
</dbReference>
<dbReference type="Pfam" id="PF02558">
    <property type="entry name" value="ApbA"/>
    <property type="match status" value="1"/>
</dbReference>
<dbReference type="GeneID" id="96640115"/>
<dbReference type="UniPathway" id="UPA00028">
    <property type="reaction ID" value="UER00004"/>
</dbReference>
<dbReference type="Gene3D" id="1.10.1040.10">
    <property type="entry name" value="N-(1-d-carboxylethyl)-l-norvaline Dehydrogenase, domain 2"/>
    <property type="match status" value="1"/>
</dbReference>
<dbReference type="GO" id="GO:0015940">
    <property type="term" value="P:pantothenate biosynthetic process"/>
    <property type="evidence" value="ECO:0007669"/>
    <property type="project" value="UniProtKB-UniPathway"/>
</dbReference>
<dbReference type="RefSeq" id="WP_159473470.1">
    <property type="nucleotide sequence ID" value="NZ_BAAATH010000002.1"/>
</dbReference>
<evidence type="ECO:0000313" key="9">
    <source>
        <dbReference type="Proteomes" id="UP000435837"/>
    </source>
</evidence>
<dbReference type="EMBL" id="BLIN01000003">
    <property type="protein sequence ID" value="GFE06174.1"/>
    <property type="molecule type" value="Genomic_DNA"/>
</dbReference>